<evidence type="ECO:0000256" key="15">
    <source>
        <dbReference type="SAM" id="MobiDB-lite"/>
    </source>
</evidence>
<keyword evidence="11 16" id="KW-0472">Membrane</keyword>
<dbReference type="GO" id="GO:0005789">
    <property type="term" value="C:endoplasmic reticulum membrane"/>
    <property type="evidence" value="ECO:0007669"/>
    <property type="project" value="UniProtKB-SubCell"/>
</dbReference>
<keyword evidence="9" id="KW-0256">Endoplasmic reticulum</keyword>
<evidence type="ECO:0000256" key="11">
    <source>
        <dbReference type="ARBA" id="ARBA00023136"/>
    </source>
</evidence>
<proteinExistence type="inferred from homology"/>
<feature type="region of interest" description="Disordered" evidence="15">
    <location>
        <begin position="722"/>
        <end position="741"/>
    </location>
</feature>
<evidence type="ECO:0000256" key="14">
    <source>
        <dbReference type="ARBA" id="ARBA00047346"/>
    </source>
</evidence>
<feature type="transmembrane region" description="Helical" evidence="16">
    <location>
        <begin position="1262"/>
        <end position="1283"/>
    </location>
</feature>
<evidence type="ECO:0000256" key="4">
    <source>
        <dbReference type="ARBA" id="ARBA00011938"/>
    </source>
</evidence>
<sequence>MSFRSIYKKHSNYDFNKNSNSEHPSKYFPNSDSENDTTISSKYTKTSLLSTIHPTSFVNTRSKKSHSTPKNIFEDSDSEKSNIEYYDASFDFSYKTSFLGNGLSSIFKKKKHLSNNSNHLQTTHTKNISSSNISPQTNKKHGELGRSKSRKSVSEKNYALSPPSHKDTFPTTKDETIPKSQTHINLYSLNHKKSFVINSIDTQNITTLTNVNRRTNVATLFPISEFSQNINITNFPIQTNSQNLPNNPDSNTLIPNNQPSLITKSNKNQPFPAVLNKDSPIYSTHPTTTAVSPQTSPSKSTLPTENPITLPPNNTDDNNHSPTESLPSNKLLSTKTCSHQLSDNIEPCSHHPDYKNVPPNPEKHETPQNQPISTPNPQTKTCPPTPTTETNNECSHVSKDCKNDIYMGSDQNLNTIKLSSYKNDPSLDKYRKSELIVLVPTETVSKASIASVITNQNILGLKKDTKKNTKLLKKRSFSLPGKDSNSSVSTDQNLNKKLLLHNNMYHLGSQNLDSNETFDFSLNDLLFSNTVLNTIISEGEDDNFTSRTKHKRNRRKSTYVNPYNRLRNMPRDRMYNLKNISVMDSLEIESLGYESNNEILGKNINVGSYSIYNGFTTNNNRKNLPRFDKVRLSKSYNDISFVANQDESSDPFSMSLLPITTRTSSKQFSISSSNRKLSEITSFSIPPFTPYLYPISSPKHEKSPRENSKLLSKINTQISENNISPTLKPRTNNAHNRNYTRNVGDENIKDLNYTPGTAFENALSVERCLFEKNDDSRGISSGIHTAVGNDLYNKNSDDHELISLLFGKVNFGTKNEQFSHSNNESLENDEYTLANKLDMLSSTLSFELSTPRRNNDSFDSSITFLDLSNVDSTNDLISYFPQNTSEWTLDYPPFFAWFEYAMSHFAKMVDPEIVNLKNLGYSETSCIYTQRSTVIISELVLFCSLVRFVRINGGKLQAKIISILIFMSPGFFVGSDLLSGALFAVLLNFKHIFIYIAPAYFVYLLKRSLLQPSFFTKLSYLAKLGSVIIFICLLSFGPFIYMNQIPQLMSRLFPFKRGLCHAYWAPNFWALYTLLDRILIKVSNVFGLGLLNVDSGTIVSNTRGLVGNTEFGVLVDIAPSWTFIITIISQLPYLVKIWIDPVPKKLIYGIFGCGLSSFMFGWHVHEKAIMLFLVPQCLNMINAGYIDSKVFVFANISGFYGLFPLLFESLEIPTKYTILLVWTLVSVQLMKYQKDTRSVGGAGNNSKKQASVWSTLNTFEKLYSSIGFLALSLYCDVFHSIMFGKNKLEFLPLALTSTYCAVGITYSWILSYFC</sequence>
<feature type="transmembrane region" description="Helical" evidence="16">
    <location>
        <begin position="932"/>
        <end position="949"/>
    </location>
</feature>
<reference evidence="17 18" key="1">
    <citation type="journal article" date="2018" name="MBio">
        <title>Comparative Genomics Reveals the Core Gene Toolbox for the Fungus-Insect Symbiosis.</title>
        <authorList>
            <person name="Wang Y."/>
            <person name="Stata M."/>
            <person name="Wang W."/>
            <person name="Stajich J.E."/>
            <person name="White M.M."/>
            <person name="Moncalvo J.M."/>
        </authorList>
    </citation>
    <scope>NUCLEOTIDE SEQUENCE [LARGE SCALE GENOMIC DNA]</scope>
    <source>
        <strain evidence="17 18">AUS-126-30</strain>
    </source>
</reference>
<keyword evidence="7" id="KW-0808">Transferase</keyword>
<evidence type="ECO:0000256" key="13">
    <source>
        <dbReference type="ARBA" id="ARBA00032231"/>
    </source>
</evidence>
<feature type="compositionally biased region" description="Polar residues" evidence="15">
    <location>
        <begin position="121"/>
        <end position="137"/>
    </location>
</feature>
<accession>A0A2U1IXA9</accession>
<feature type="transmembrane region" description="Helical" evidence="16">
    <location>
        <begin position="1111"/>
        <end position="1134"/>
    </location>
</feature>
<feature type="compositionally biased region" description="Polar residues" evidence="15">
    <location>
        <begin position="240"/>
        <end position="269"/>
    </location>
</feature>
<feature type="transmembrane region" description="Helical" evidence="16">
    <location>
        <begin position="1290"/>
        <end position="1309"/>
    </location>
</feature>
<comment type="pathway">
    <text evidence="2">Protein modification; protein glycosylation.</text>
</comment>
<comment type="catalytic activity">
    <reaction evidence="14">
        <text>an alpha-D-Glc-(1-&gt;3)-alpha-D-Man-(1-&gt;2)-alpha-D-Man-(1-&gt;2)-alpha-D-Man-(1-&gt;3)-[alpha-D-Man-(1-&gt;2)-alpha-D-Man-(1-&gt;3)-[alpha-D-Man-(1-&gt;2)-alpha-D-Man-(1-&gt;6)]-alpha-D-Man-(1-&gt;6)]-beta-D-Man-(1-&gt;4)-beta-D-GlcNAc-(1-&gt;4)-alpha-D-GlcNAc-diphospho-di-trans,poly-cis-dolichol + a di-trans,poly-cis-dolichyl beta-D-glucosyl phosphate = an alpha-D-Glc-(1-&gt;3)-alpha-D-Glc-(1-&gt;3)-alpha-D-Man-(1-&gt;2)-alpha-D-Man-(1-&gt;2)-alpha-D-Man-(1-&gt;3)-[alpha-D-Man-(1-&gt;2)-alpha-D-Man-(1-&gt;3)-[alpha-D-Man-(1-&gt;2)-alpha-D-Man-(1-&gt;6)]-alpha-D-Man-(1-&gt;6)]-beta-D-Man-(1-&gt;4)-beta-D-GlcNAc-(1-&gt;4)-alpha-D-GlcNAc-diphospho-di-trans,poly-cis-dolichol + a di-trans,poly-cis-dolichyl phosphate + H(+)</text>
        <dbReference type="Rhea" id="RHEA:31307"/>
        <dbReference type="Rhea" id="RHEA-COMP:19498"/>
        <dbReference type="Rhea" id="RHEA-COMP:19502"/>
        <dbReference type="Rhea" id="RHEA-COMP:19521"/>
        <dbReference type="Rhea" id="RHEA-COMP:19522"/>
        <dbReference type="ChEBI" id="CHEBI:15378"/>
        <dbReference type="ChEBI" id="CHEBI:57525"/>
        <dbReference type="ChEBI" id="CHEBI:57683"/>
        <dbReference type="ChEBI" id="CHEBI:132521"/>
        <dbReference type="ChEBI" id="CHEBI:132522"/>
        <dbReference type="EC" id="2.4.1.265"/>
    </reaction>
    <physiologicalReaction direction="left-to-right" evidence="14">
        <dbReference type="Rhea" id="RHEA:31308"/>
    </physiologicalReaction>
</comment>
<dbReference type="Pfam" id="PF03155">
    <property type="entry name" value="Alg6_Alg8"/>
    <property type="match status" value="2"/>
</dbReference>
<comment type="similarity">
    <text evidence="3">Belongs to the ALG6/ALG8 glucosyltransferase family.</text>
</comment>
<dbReference type="EMBL" id="MBFU01000823">
    <property type="protein sequence ID" value="PVZ97454.1"/>
    <property type="molecule type" value="Genomic_DNA"/>
</dbReference>
<dbReference type="PANTHER" id="PTHR12413">
    <property type="entry name" value="DOLICHYL GLYCOSYLTRANSFERASE"/>
    <property type="match status" value="1"/>
</dbReference>
<protein>
    <recommendedName>
        <fullName evidence="5">Dolichyl pyrophosphate Glc1Man9GlcNAc2 alpha-1,3-glucosyltransferase</fullName>
        <ecNumber evidence="4">2.4.1.265</ecNumber>
    </recommendedName>
    <alternativeName>
        <fullName evidence="12">Asparagine-linked glycosylation protein 8</fullName>
    </alternativeName>
    <alternativeName>
        <fullName evidence="13">Dolichyl-P-Glc:Glc1Man9GlcNAc2-PP-dolichyl glucosyltransferase</fullName>
    </alternativeName>
</protein>
<evidence type="ECO:0000256" key="10">
    <source>
        <dbReference type="ARBA" id="ARBA00022989"/>
    </source>
</evidence>
<organism evidence="17 18">
    <name type="scientific">Smittium angustum</name>
    <dbReference type="NCBI Taxonomy" id="133377"/>
    <lineage>
        <taxon>Eukaryota</taxon>
        <taxon>Fungi</taxon>
        <taxon>Fungi incertae sedis</taxon>
        <taxon>Zoopagomycota</taxon>
        <taxon>Kickxellomycotina</taxon>
        <taxon>Harpellomycetes</taxon>
        <taxon>Harpellales</taxon>
        <taxon>Legeriomycetaceae</taxon>
        <taxon>Smittium</taxon>
    </lineage>
</organism>
<feature type="transmembrane region" description="Helical" evidence="16">
    <location>
        <begin position="961"/>
        <end position="986"/>
    </location>
</feature>
<evidence type="ECO:0000256" key="12">
    <source>
        <dbReference type="ARBA" id="ARBA00030736"/>
    </source>
</evidence>
<gene>
    <name evidence="17" type="ORF">BB558_006582</name>
</gene>
<feature type="compositionally biased region" description="Polar residues" evidence="15">
    <location>
        <begin position="281"/>
        <end position="330"/>
    </location>
</feature>
<comment type="caution">
    <text evidence="17">The sequence shown here is derived from an EMBL/GenBank/DDBJ whole genome shotgun (WGS) entry which is preliminary data.</text>
</comment>
<evidence type="ECO:0000256" key="8">
    <source>
        <dbReference type="ARBA" id="ARBA00022692"/>
    </source>
</evidence>
<keyword evidence="6" id="KW-0328">Glycosyltransferase</keyword>
<feature type="compositionally biased region" description="Basic and acidic residues" evidence="15">
    <location>
        <begin position="164"/>
        <end position="176"/>
    </location>
</feature>
<name>A0A2U1IXA9_SMIAN</name>
<evidence type="ECO:0000256" key="1">
    <source>
        <dbReference type="ARBA" id="ARBA00004477"/>
    </source>
</evidence>
<feature type="compositionally biased region" description="Low complexity" evidence="15">
    <location>
        <begin position="375"/>
        <end position="392"/>
    </location>
</feature>
<feature type="compositionally biased region" description="Polar residues" evidence="15">
    <location>
        <begin position="14"/>
        <end position="32"/>
    </location>
</feature>
<feature type="region of interest" description="Disordered" evidence="15">
    <location>
        <begin position="342"/>
        <end position="395"/>
    </location>
</feature>
<feature type="region of interest" description="Disordered" evidence="15">
    <location>
        <begin position="14"/>
        <end position="35"/>
    </location>
</feature>
<dbReference type="GO" id="GO:0042283">
    <property type="term" value="F:dolichyl pyrophosphate Glc1Man9GlcNAc2 alpha-1,3-glucosyltransferase activity"/>
    <property type="evidence" value="ECO:0007669"/>
    <property type="project" value="UniProtKB-EC"/>
</dbReference>
<dbReference type="Proteomes" id="UP000245591">
    <property type="component" value="Unassembled WGS sequence"/>
</dbReference>
<evidence type="ECO:0000256" key="16">
    <source>
        <dbReference type="SAM" id="Phobius"/>
    </source>
</evidence>
<evidence type="ECO:0000313" key="17">
    <source>
        <dbReference type="EMBL" id="PVZ97454.1"/>
    </source>
</evidence>
<dbReference type="EC" id="2.4.1.265" evidence="4"/>
<keyword evidence="18" id="KW-1185">Reference proteome</keyword>
<evidence type="ECO:0000256" key="3">
    <source>
        <dbReference type="ARBA" id="ARBA00008715"/>
    </source>
</evidence>
<evidence type="ECO:0000313" key="18">
    <source>
        <dbReference type="Proteomes" id="UP000245591"/>
    </source>
</evidence>
<comment type="subcellular location">
    <subcellularLocation>
        <location evidence="1">Endoplasmic reticulum membrane</location>
        <topology evidence="1">Multi-pass membrane protein</topology>
    </subcellularLocation>
</comment>
<evidence type="ECO:0000256" key="6">
    <source>
        <dbReference type="ARBA" id="ARBA00022676"/>
    </source>
</evidence>
<dbReference type="PANTHER" id="PTHR12413:SF2">
    <property type="entry name" value="DOLICHYL PYROPHOSPHATE GLC1MAN9GLCNAC2 ALPHA-1,3-GLUCOSYLTRANSFERASE-RELATED"/>
    <property type="match status" value="1"/>
</dbReference>
<evidence type="ECO:0000256" key="9">
    <source>
        <dbReference type="ARBA" id="ARBA00022824"/>
    </source>
</evidence>
<evidence type="ECO:0000256" key="2">
    <source>
        <dbReference type="ARBA" id="ARBA00004922"/>
    </source>
</evidence>
<evidence type="ECO:0000256" key="5">
    <source>
        <dbReference type="ARBA" id="ARBA00013612"/>
    </source>
</evidence>
<keyword evidence="10 16" id="KW-1133">Transmembrane helix</keyword>
<dbReference type="InterPro" id="IPR004856">
    <property type="entry name" value="Glyco_trans_ALG6/ALG8"/>
</dbReference>
<evidence type="ECO:0000256" key="7">
    <source>
        <dbReference type="ARBA" id="ARBA00022679"/>
    </source>
</evidence>
<keyword evidence="8 16" id="KW-0812">Transmembrane</keyword>
<dbReference type="UniPathway" id="UPA00378"/>
<feature type="transmembrane region" description="Helical" evidence="16">
    <location>
        <begin position="992"/>
        <end position="1009"/>
    </location>
</feature>
<feature type="transmembrane region" description="Helical" evidence="16">
    <location>
        <begin position="1190"/>
        <end position="1207"/>
    </location>
</feature>
<feature type="transmembrane region" description="Helical" evidence="16">
    <location>
        <begin position="1021"/>
        <end position="1041"/>
    </location>
</feature>
<dbReference type="GO" id="GO:0006487">
    <property type="term" value="P:protein N-linked glycosylation"/>
    <property type="evidence" value="ECO:0007669"/>
    <property type="project" value="TreeGrafter"/>
</dbReference>
<feature type="transmembrane region" description="Helical" evidence="16">
    <location>
        <begin position="1146"/>
        <end position="1165"/>
    </location>
</feature>
<feature type="region of interest" description="Disordered" evidence="15">
    <location>
        <begin position="240"/>
        <end position="330"/>
    </location>
</feature>
<feature type="region of interest" description="Disordered" evidence="15">
    <location>
        <begin position="117"/>
        <end position="176"/>
    </location>
</feature>